<dbReference type="InterPro" id="IPR000182">
    <property type="entry name" value="GNAT_dom"/>
</dbReference>
<evidence type="ECO:0000313" key="5">
    <source>
        <dbReference type="Proteomes" id="UP000077875"/>
    </source>
</evidence>
<evidence type="ECO:0000259" key="3">
    <source>
        <dbReference type="PROSITE" id="PS51186"/>
    </source>
</evidence>
<dbReference type="Proteomes" id="UP000077875">
    <property type="component" value="Chromosome"/>
</dbReference>
<keyword evidence="5" id="KW-1185">Reference proteome</keyword>
<organism evidence="4 5">
    <name type="scientific">Halotalea alkalilenta</name>
    <dbReference type="NCBI Taxonomy" id="376489"/>
    <lineage>
        <taxon>Bacteria</taxon>
        <taxon>Pseudomonadati</taxon>
        <taxon>Pseudomonadota</taxon>
        <taxon>Gammaproteobacteria</taxon>
        <taxon>Oceanospirillales</taxon>
        <taxon>Halomonadaceae</taxon>
        <taxon>Halotalea</taxon>
    </lineage>
</organism>
<keyword evidence="2" id="KW-0012">Acyltransferase</keyword>
<protein>
    <recommendedName>
        <fullName evidence="3">N-acetyltransferase domain-containing protein</fullName>
    </recommendedName>
</protein>
<gene>
    <name evidence="4" type="ORF">A5892_02485</name>
</gene>
<dbReference type="SUPFAM" id="SSF55729">
    <property type="entry name" value="Acyl-CoA N-acyltransferases (Nat)"/>
    <property type="match status" value="1"/>
</dbReference>
<proteinExistence type="predicted"/>
<dbReference type="PANTHER" id="PTHR43877">
    <property type="entry name" value="AMINOALKYLPHOSPHONATE N-ACETYLTRANSFERASE-RELATED-RELATED"/>
    <property type="match status" value="1"/>
</dbReference>
<dbReference type="PANTHER" id="PTHR43877:SF2">
    <property type="entry name" value="AMINOALKYLPHOSPHONATE N-ACETYLTRANSFERASE-RELATED"/>
    <property type="match status" value="1"/>
</dbReference>
<accession>A0A172YBH6</accession>
<keyword evidence="1" id="KW-0808">Transferase</keyword>
<dbReference type="GO" id="GO:0016747">
    <property type="term" value="F:acyltransferase activity, transferring groups other than amino-acyl groups"/>
    <property type="evidence" value="ECO:0007669"/>
    <property type="project" value="InterPro"/>
</dbReference>
<sequence>MFAAVRPANARDIAPLRELARNTFLDTYAEGCDAARIDAYIAEAYSHQALSAALEDADITVLLIERAGELAGFLQLHADDARTATFDADTLEIARLYLDRRAQGAGLGARLIEAAAERARTLGKRRLGLGVWRQNDRAIRFYQRQGFEITGTHRFDFAGEIHHDYTMHRPLSHHLEIPA</sequence>
<name>A0A172YBH6_9GAMM</name>
<evidence type="ECO:0000256" key="1">
    <source>
        <dbReference type="ARBA" id="ARBA00022679"/>
    </source>
</evidence>
<evidence type="ECO:0000256" key="2">
    <source>
        <dbReference type="ARBA" id="ARBA00023315"/>
    </source>
</evidence>
<dbReference type="KEGG" id="haa:A5892_02485"/>
<dbReference type="CDD" id="cd04301">
    <property type="entry name" value="NAT_SF"/>
    <property type="match status" value="1"/>
</dbReference>
<dbReference type="InterPro" id="IPR050832">
    <property type="entry name" value="Bact_Acetyltransf"/>
</dbReference>
<dbReference type="Pfam" id="PF00583">
    <property type="entry name" value="Acetyltransf_1"/>
    <property type="match status" value="1"/>
</dbReference>
<dbReference type="RefSeq" id="WP_064121454.1">
    <property type="nucleotide sequence ID" value="NZ_CP015243.1"/>
</dbReference>
<feature type="domain" description="N-acetyltransferase" evidence="3">
    <location>
        <begin position="3"/>
        <end position="172"/>
    </location>
</feature>
<dbReference type="AlphaFoldDB" id="A0A172YBH6"/>
<dbReference type="EMBL" id="CP015243">
    <property type="protein sequence ID" value="ANF56472.1"/>
    <property type="molecule type" value="Genomic_DNA"/>
</dbReference>
<evidence type="ECO:0000313" key="4">
    <source>
        <dbReference type="EMBL" id="ANF56472.1"/>
    </source>
</evidence>
<dbReference type="STRING" id="376489.A5892_02485"/>
<dbReference type="InterPro" id="IPR016181">
    <property type="entry name" value="Acyl_CoA_acyltransferase"/>
</dbReference>
<reference evidence="4 5" key="1">
    <citation type="submission" date="2016-04" db="EMBL/GenBank/DDBJ databases">
        <title>Complete Genome Sequence of Halotalea alkalilenta IHB B 13600.</title>
        <authorList>
            <person name="Swarnkar M.K."/>
            <person name="Sharma A."/>
            <person name="Kaushal K."/>
            <person name="Soni R."/>
            <person name="Rana S."/>
            <person name="Singh A.K."/>
            <person name="Gulati A."/>
        </authorList>
    </citation>
    <scope>NUCLEOTIDE SEQUENCE [LARGE SCALE GENOMIC DNA]</scope>
    <source>
        <strain evidence="4 5">IHB B 13600</strain>
    </source>
</reference>
<dbReference type="Gene3D" id="3.40.630.30">
    <property type="match status" value="1"/>
</dbReference>
<dbReference type="PROSITE" id="PS51186">
    <property type="entry name" value="GNAT"/>
    <property type="match status" value="1"/>
</dbReference>